<organismHost>
    <name type="scientific">Ornithodoros</name>
    <name type="common">relapsing fever ticks</name>
    <dbReference type="NCBI Taxonomy" id="6937"/>
</organismHost>
<accession>A0A6G7KTW2</accession>
<keyword evidence="1" id="KW-0812">Transmembrane</keyword>
<organismHost>
    <name type="scientific">Ornithodoros moubata</name>
    <name type="common">Soft tick</name>
    <name type="synonym">Argasid tick</name>
    <dbReference type="NCBI Taxonomy" id="6938"/>
</organismHost>
<keyword evidence="1" id="KW-1133">Transmembrane helix</keyword>
<organismHost>
    <name type="scientific">Phacochoerus aethiopicus</name>
    <name type="common">Warthog</name>
    <dbReference type="NCBI Taxonomy" id="85517"/>
</organismHost>
<organism evidence="2">
    <name type="scientific">African swine fever virus</name>
    <name type="common">ASFV</name>
    <dbReference type="NCBI Taxonomy" id="10497"/>
    <lineage>
        <taxon>Viruses</taxon>
        <taxon>Varidnaviria</taxon>
        <taxon>Bamfordvirae</taxon>
        <taxon>Nucleocytoviricota</taxon>
        <taxon>Pokkesviricetes</taxon>
        <taxon>Asfuvirales</taxon>
        <taxon>Asfarviridae</taxon>
        <taxon>Asfivirus</taxon>
        <taxon>Asfivirus haemorrhagiae</taxon>
    </lineage>
</organism>
<dbReference type="EMBL" id="MN641876">
    <property type="protein sequence ID" value="QII88782.1"/>
    <property type="molecule type" value="Genomic_DNA"/>
</dbReference>
<keyword evidence="1" id="KW-0472">Membrane</keyword>
<gene>
    <name evidence="2" type="primary">CP530R</name>
</gene>
<evidence type="ECO:0000313" key="2">
    <source>
        <dbReference type="EMBL" id="QII88782.1"/>
    </source>
</evidence>
<evidence type="ECO:0000256" key="1">
    <source>
        <dbReference type="SAM" id="Phobius"/>
    </source>
</evidence>
<sequence length="519" mass="61596">MYGYSSTIQIYYKLSTTYVCLAIYPRQSTNTELPSFIPNRQRSATKYKNMPTPMSPHRPYRPYNHSSFHFTFPLQRSSPGKSAPTLECNYRSKKRRRIQLFYKMEKQSWYRRPILYPFLFADYRSGLWSQALCPWRVPLICGKRRVGGMSRRFLCISRRILRARVLPLWYKKPLLSVCVKTGVLSISPILPNRSPCCLSCHSTIPPSLLWYCRLYTLSPWCLFIYFLCPIQRMEMSFYFQKPFYSALPDGMAQICIKVPCWSLQSFLRRLPAKPLWIYPIRLLWRYMFPYVTRIPKLYIPIQITCVLQFCITMPLLWLQRLSYLCRPILCSSKPIPYDITALFSRKVPSTHCVSGKSCGRMYSDLLSTACTARCWINLPMQPLCLQRSLQIYVFHVPAISIYTSLLLQVLLCTATSIPPEILRPMLHLPCWWPLSTVLSFYTPRFPRKRYGEMQPKPVPLQTYFQHGYTLFYIIFYANLQSYTARSKRLQIFFQMFVLFNCNIMLYTREKMQYYSYFKN</sequence>
<reference evidence="2" key="1">
    <citation type="submission" date="2019-11" db="EMBL/GenBank/DDBJ databases">
        <authorList>
            <person name="Ndlovu S.S."/>
            <person name="Carulei O."/>
        </authorList>
    </citation>
    <scope>NUCLEOTIDE SEQUENCE [LARGE SCALE GENOMIC DNA]</scope>
    <source>
        <strain evidence="2">RSA_W1_1999</strain>
    </source>
</reference>
<name>A0A6G7KTW2_ASF</name>
<organismHost>
    <name type="scientific">Potamochoerus larvatus</name>
    <name type="common">Bushpig</name>
    <dbReference type="NCBI Taxonomy" id="273792"/>
</organismHost>
<organismHost>
    <name type="scientific">Phacochoerus africanus</name>
    <name type="common">Warthog</name>
    <dbReference type="NCBI Taxonomy" id="41426"/>
</organismHost>
<feature type="transmembrane region" description="Helical" evidence="1">
    <location>
        <begin position="491"/>
        <end position="508"/>
    </location>
</feature>
<proteinExistence type="predicted"/>
<feature type="transmembrane region" description="Helical" evidence="1">
    <location>
        <begin position="462"/>
        <end position="479"/>
    </location>
</feature>
<protein>
    <submittedName>
        <fullName evidence="2">PCP530R</fullName>
    </submittedName>
</protein>
<organismHost>
    <name type="scientific">Sus scrofa</name>
    <name type="common">Pig</name>
    <dbReference type="NCBI Taxonomy" id="9823"/>
</organismHost>